<dbReference type="GO" id="GO:0016798">
    <property type="term" value="F:hydrolase activity, acting on glycosyl bonds"/>
    <property type="evidence" value="ECO:0007669"/>
    <property type="project" value="UniProtKB-KW"/>
</dbReference>
<organism evidence="4 5">
    <name type="scientific">Corynebacterium freneyi</name>
    <dbReference type="NCBI Taxonomy" id="134034"/>
    <lineage>
        <taxon>Bacteria</taxon>
        <taxon>Bacillati</taxon>
        <taxon>Actinomycetota</taxon>
        <taxon>Actinomycetes</taxon>
        <taxon>Mycobacteriales</taxon>
        <taxon>Corynebacteriaceae</taxon>
        <taxon>Corynebacterium</taxon>
    </lineage>
</organism>
<dbReference type="Proteomes" id="UP001519305">
    <property type="component" value="Unassembled WGS sequence"/>
</dbReference>
<accession>A0ABS4U8L4</accession>
<feature type="region of interest" description="Disordered" evidence="2">
    <location>
        <begin position="1"/>
        <end position="26"/>
    </location>
</feature>
<dbReference type="InterPro" id="IPR002818">
    <property type="entry name" value="DJ-1/PfpI"/>
</dbReference>
<dbReference type="EC" id="3.2.-.-" evidence="4"/>
<proteinExistence type="inferred from homology"/>
<comment type="similarity">
    <text evidence="1">Belongs to the peptidase C56 family.</text>
</comment>
<name>A0ABS4U8L4_9CORY</name>
<keyword evidence="4" id="KW-0378">Hydrolase</keyword>
<feature type="domain" description="DJ-1/PfpI" evidence="3">
    <location>
        <begin position="29"/>
        <end position="197"/>
    </location>
</feature>
<dbReference type="PANTHER" id="PTHR42733">
    <property type="entry name" value="DJ-1 PROTEIN"/>
    <property type="match status" value="1"/>
</dbReference>
<dbReference type="SUPFAM" id="SSF52317">
    <property type="entry name" value="Class I glutamine amidotransferase-like"/>
    <property type="match status" value="1"/>
</dbReference>
<evidence type="ECO:0000259" key="3">
    <source>
        <dbReference type="Pfam" id="PF01965"/>
    </source>
</evidence>
<dbReference type="RefSeq" id="WP_224371621.1">
    <property type="nucleotide sequence ID" value="NZ_CP047357.1"/>
</dbReference>
<dbReference type="PANTHER" id="PTHR42733:SF12">
    <property type="entry name" value="PROTEINASE"/>
    <property type="match status" value="1"/>
</dbReference>
<protein>
    <submittedName>
        <fullName evidence="4">Protease I</fullName>
        <ecNumber evidence="4">3.2.-.-</ecNumber>
    </submittedName>
</protein>
<reference evidence="4 5" key="1">
    <citation type="submission" date="2021-03" db="EMBL/GenBank/DDBJ databases">
        <title>Sequencing the genomes of 1000 actinobacteria strains.</title>
        <authorList>
            <person name="Klenk H.-P."/>
        </authorList>
    </citation>
    <scope>NUCLEOTIDE SEQUENCE [LARGE SCALE GENOMIC DNA]</scope>
    <source>
        <strain evidence="4 5">DSM 44506</strain>
    </source>
</reference>
<evidence type="ECO:0000313" key="5">
    <source>
        <dbReference type="Proteomes" id="UP001519305"/>
    </source>
</evidence>
<dbReference type="GO" id="GO:0006508">
    <property type="term" value="P:proteolysis"/>
    <property type="evidence" value="ECO:0007669"/>
    <property type="project" value="UniProtKB-KW"/>
</dbReference>
<keyword evidence="4" id="KW-0645">Protease</keyword>
<evidence type="ECO:0000256" key="2">
    <source>
        <dbReference type="SAM" id="MobiDB-lite"/>
    </source>
</evidence>
<evidence type="ECO:0000256" key="1">
    <source>
        <dbReference type="ARBA" id="ARBA00008542"/>
    </source>
</evidence>
<dbReference type="CDD" id="cd03134">
    <property type="entry name" value="GATase1_PfpI_like"/>
    <property type="match status" value="1"/>
</dbReference>
<sequence>MTDMSNQDQIDHGQADQGQAGNGRPLDGRRVAVLAGQGVEQIELTDPMRAIRAAGGEPVIVSYSEGSFVAMKGDWEHADTFVVDVDVNEADVDVFDSLVLPGGTLNADAARIDEGVLRFVKAFHEAGRPIAAICHAPWLFIDAGLASGTKLTSYVSCKADLVNAGADWVDEPLVVDGNIITSRNPGDLEPFCAAIVEATASAR</sequence>
<gene>
    <name evidence="4" type="ORF">JOF33_001697</name>
</gene>
<dbReference type="NCBIfam" id="TIGR01382">
    <property type="entry name" value="PfpI"/>
    <property type="match status" value="1"/>
</dbReference>
<comment type="caution">
    <text evidence="4">The sequence shown here is derived from an EMBL/GenBank/DDBJ whole genome shotgun (WGS) entry which is preliminary data.</text>
</comment>
<dbReference type="Gene3D" id="3.40.50.880">
    <property type="match status" value="1"/>
</dbReference>
<dbReference type="GO" id="GO:0008233">
    <property type="term" value="F:peptidase activity"/>
    <property type="evidence" value="ECO:0007669"/>
    <property type="project" value="UniProtKB-KW"/>
</dbReference>
<evidence type="ECO:0000313" key="4">
    <source>
        <dbReference type="EMBL" id="MBP2332998.1"/>
    </source>
</evidence>
<dbReference type="InterPro" id="IPR006286">
    <property type="entry name" value="C56_PfpI-like"/>
</dbReference>
<keyword evidence="5" id="KW-1185">Reference proteome</keyword>
<dbReference type="Pfam" id="PF01965">
    <property type="entry name" value="DJ-1_PfpI"/>
    <property type="match status" value="1"/>
</dbReference>
<dbReference type="EMBL" id="JAGINY010000001">
    <property type="protein sequence ID" value="MBP2332998.1"/>
    <property type="molecule type" value="Genomic_DNA"/>
</dbReference>
<dbReference type="InterPro" id="IPR029062">
    <property type="entry name" value="Class_I_gatase-like"/>
</dbReference>
<dbReference type="PROSITE" id="PS51276">
    <property type="entry name" value="PEPTIDASE_C56_PFPI"/>
    <property type="match status" value="1"/>
</dbReference>
<keyword evidence="4" id="KW-0326">Glycosidase</keyword>